<keyword evidence="1" id="KW-1133">Transmembrane helix</keyword>
<gene>
    <name evidence="2" type="ORF">METZ01_LOCUS25230</name>
</gene>
<accession>A0A381PZB2</accession>
<evidence type="ECO:0000256" key="1">
    <source>
        <dbReference type="SAM" id="Phobius"/>
    </source>
</evidence>
<dbReference type="EMBL" id="UINC01001150">
    <property type="protein sequence ID" value="SUZ72376.1"/>
    <property type="molecule type" value="Genomic_DNA"/>
</dbReference>
<sequence>VEDENSLVPAMIAVFLGLGGALAAVAVVLVTVLVLI</sequence>
<protein>
    <submittedName>
        <fullName evidence="2">Uncharacterized protein</fullName>
    </submittedName>
</protein>
<keyword evidence="1" id="KW-0812">Transmembrane</keyword>
<evidence type="ECO:0000313" key="2">
    <source>
        <dbReference type="EMBL" id="SUZ72376.1"/>
    </source>
</evidence>
<organism evidence="2">
    <name type="scientific">marine metagenome</name>
    <dbReference type="NCBI Taxonomy" id="408172"/>
    <lineage>
        <taxon>unclassified sequences</taxon>
        <taxon>metagenomes</taxon>
        <taxon>ecological metagenomes</taxon>
    </lineage>
</organism>
<name>A0A381PZB2_9ZZZZ</name>
<proteinExistence type="predicted"/>
<keyword evidence="1" id="KW-0472">Membrane</keyword>
<dbReference type="AlphaFoldDB" id="A0A381PZB2"/>
<feature type="non-terminal residue" evidence="2">
    <location>
        <position position="1"/>
    </location>
</feature>
<reference evidence="2" key="1">
    <citation type="submission" date="2018-05" db="EMBL/GenBank/DDBJ databases">
        <authorList>
            <person name="Lanie J.A."/>
            <person name="Ng W.-L."/>
            <person name="Kazmierczak K.M."/>
            <person name="Andrzejewski T.M."/>
            <person name="Davidsen T.M."/>
            <person name="Wayne K.J."/>
            <person name="Tettelin H."/>
            <person name="Glass J.I."/>
            <person name="Rusch D."/>
            <person name="Podicherti R."/>
            <person name="Tsui H.-C.T."/>
            <person name="Winkler M.E."/>
        </authorList>
    </citation>
    <scope>NUCLEOTIDE SEQUENCE</scope>
</reference>
<feature type="transmembrane region" description="Helical" evidence="1">
    <location>
        <begin position="12"/>
        <end position="35"/>
    </location>
</feature>